<reference evidence="2 3" key="1">
    <citation type="submission" date="2016-10" db="EMBL/GenBank/DDBJ databases">
        <authorList>
            <person name="Varghese N."/>
            <person name="Submissions S."/>
        </authorList>
    </citation>
    <scope>NUCLEOTIDE SEQUENCE [LARGE SCALE GENOMIC DNA]</scope>
    <source>
        <strain evidence="2 3">DSM 16525</strain>
    </source>
</reference>
<proteinExistence type="predicted"/>
<evidence type="ECO:0000313" key="3">
    <source>
        <dbReference type="Proteomes" id="UP000183760"/>
    </source>
</evidence>
<comment type="caution">
    <text evidence="1">The sequence shown here is derived from an EMBL/GenBank/DDBJ whole genome shotgun (WGS) entry which is preliminary data.</text>
</comment>
<dbReference type="STRING" id="1334629.MFUL124B02_09865"/>
<sequence>MGEEHPLRIASELARAGRTAEAISCLESALEGTRSMAERPANASLLARTAGLFCEESGRLPQAARYYEEALAVAAEREPLLLLSLVEVHRRLGQVAKARAYLDEAEALARSSADVDAARMVARLREAWARDEC</sequence>
<dbReference type="AlphaFoldDB" id="A0A511TIH4"/>
<protein>
    <submittedName>
        <fullName evidence="2">Tetratricopeptide repeat-containing protein</fullName>
    </submittedName>
</protein>
<evidence type="ECO:0000313" key="1">
    <source>
        <dbReference type="EMBL" id="GEN13008.1"/>
    </source>
</evidence>
<organism evidence="1 4">
    <name type="scientific">Myxococcus fulvus</name>
    <dbReference type="NCBI Taxonomy" id="33"/>
    <lineage>
        <taxon>Bacteria</taxon>
        <taxon>Pseudomonadati</taxon>
        <taxon>Myxococcota</taxon>
        <taxon>Myxococcia</taxon>
        <taxon>Myxococcales</taxon>
        <taxon>Cystobacterineae</taxon>
        <taxon>Myxococcaceae</taxon>
        <taxon>Myxococcus</taxon>
    </lineage>
</organism>
<gene>
    <name evidence="1" type="ORF">MFU01_80450</name>
    <name evidence="2" type="ORF">SAMN05443572_11329</name>
</gene>
<dbReference type="EMBL" id="FOIB01000013">
    <property type="protein sequence ID" value="SEU38346.1"/>
    <property type="molecule type" value="Genomic_DNA"/>
</dbReference>
<dbReference type="RefSeq" id="WP_170300563.1">
    <property type="nucleotide sequence ID" value="NZ_BJXR01000072.1"/>
</dbReference>
<evidence type="ECO:0000313" key="2">
    <source>
        <dbReference type="EMBL" id="SEU38346.1"/>
    </source>
</evidence>
<dbReference type="Proteomes" id="UP000321514">
    <property type="component" value="Unassembled WGS sequence"/>
</dbReference>
<accession>A0A511TIH4</accession>
<dbReference type="InterPro" id="IPR011990">
    <property type="entry name" value="TPR-like_helical_dom_sf"/>
</dbReference>
<reference evidence="1 4" key="2">
    <citation type="submission" date="2019-07" db="EMBL/GenBank/DDBJ databases">
        <title>Whole genome shotgun sequence of Myxococcus fulvus NBRC 100333.</title>
        <authorList>
            <person name="Hosoyama A."/>
            <person name="Uohara A."/>
            <person name="Ohji S."/>
            <person name="Ichikawa N."/>
        </authorList>
    </citation>
    <scope>NUCLEOTIDE SEQUENCE [LARGE SCALE GENOMIC DNA]</scope>
    <source>
        <strain evidence="1 4">NBRC 100333</strain>
    </source>
</reference>
<evidence type="ECO:0000313" key="4">
    <source>
        <dbReference type="Proteomes" id="UP000321514"/>
    </source>
</evidence>
<keyword evidence="3" id="KW-1185">Reference proteome</keyword>
<name>A0A511TIH4_MYXFU</name>
<dbReference type="Proteomes" id="UP000183760">
    <property type="component" value="Unassembled WGS sequence"/>
</dbReference>
<dbReference type="Pfam" id="PF13424">
    <property type="entry name" value="TPR_12"/>
    <property type="match status" value="1"/>
</dbReference>
<dbReference type="SUPFAM" id="SSF48452">
    <property type="entry name" value="TPR-like"/>
    <property type="match status" value="1"/>
</dbReference>
<dbReference type="EMBL" id="BJXR01000072">
    <property type="protein sequence ID" value="GEN13008.1"/>
    <property type="molecule type" value="Genomic_DNA"/>
</dbReference>
<dbReference type="Gene3D" id="1.25.40.10">
    <property type="entry name" value="Tetratricopeptide repeat domain"/>
    <property type="match status" value="1"/>
</dbReference>